<keyword evidence="3 4" id="KW-0597">Phosphoprotein</keyword>
<dbReference type="PANTHER" id="PTHR43065">
    <property type="entry name" value="SENSOR HISTIDINE KINASE"/>
    <property type="match status" value="1"/>
</dbReference>
<accession>A0A1M7MFB8</accession>
<dbReference type="Gene3D" id="3.40.50.2300">
    <property type="match status" value="1"/>
</dbReference>
<evidence type="ECO:0000256" key="4">
    <source>
        <dbReference type="PROSITE-ProRule" id="PRU00169"/>
    </source>
</evidence>
<sequence length="728" mass="78853">MDNLNPSTSADTEALSFLDDGSEIAALLKATVMNDSPLGHPSQWSSCLKNLIATALPVHAQIVVFWGPQFIALYNDAYAPSIGDKHPGALGRPAVESWGELWNDLEPLLQGVRDSGKTFSAKDRPFYIKRFGAAETVYFDVSYSAVREADGSIGGVLCIVTETTGRVQFERRQAFLVELGQTLPSTSDPVAIECHVLSRLGNELGTQQLALIGVDDDGHRLTVRQGGETGHSIPFNGLPGWTDAMSADLRSGQAVVHENAASPIIPANARVARYPQDEPPCTIHVPVVLHGKLEATLIIQPSLTTTFGAHELELAREATKQAWLWINQAQAERALRDLNESLEQRVVTMLAQREKSLAQLHESRKMEMVGQLSGGVAHDFNNLLTPIIASLELISRRAEDERSTRLAESALLAADRARTLVGRLLTFARRQTLNPEAIDLGHLVADLSDLIERSLGPMISVQIDIPDGLPAVFIDPHQLELAILNLTVNARDALEEGGRVRISARSETLDGTTESPADGHVRLIISDNGCGMSEDTLRHCVEPFYSTKGVGKGTGLGLSMVQGLALQSGGEFAIHSQPGRGTEVNLWLPVASGPVNRAESRSLEAHVIEGAVHVLLVDDEDLVRDSTAHLLQDLGYQVTEAPSAAVALDLFDAGLRPDVLITDYVMADITGVQLARQIRQRINDLPILIITGYTNAKPVPTDDFEILAKPFRRQDIASRLAHLVQSSA</sequence>
<dbReference type="Pfam" id="PF02518">
    <property type="entry name" value="HATPase_c"/>
    <property type="match status" value="1"/>
</dbReference>
<dbReference type="SMART" id="SM00448">
    <property type="entry name" value="REC"/>
    <property type="match status" value="1"/>
</dbReference>
<dbReference type="Gene3D" id="3.30.450.40">
    <property type="match status" value="1"/>
</dbReference>
<dbReference type="Gene3D" id="1.10.287.130">
    <property type="match status" value="1"/>
</dbReference>
<dbReference type="EMBL" id="FRDA01000004">
    <property type="protein sequence ID" value="SHM89475.1"/>
    <property type="molecule type" value="Genomic_DNA"/>
</dbReference>
<dbReference type="PANTHER" id="PTHR43065:SF42">
    <property type="entry name" value="TWO-COMPONENT SENSOR PPRA"/>
    <property type="match status" value="1"/>
</dbReference>
<dbReference type="SUPFAM" id="SSF55874">
    <property type="entry name" value="ATPase domain of HSP90 chaperone/DNA topoisomerase II/histidine kinase"/>
    <property type="match status" value="1"/>
</dbReference>
<dbReference type="Pfam" id="PF00512">
    <property type="entry name" value="HisKA"/>
    <property type="match status" value="1"/>
</dbReference>
<dbReference type="SMART" id="SM00387">
    <property type="entry name" value="HATPase_c"/>
    <property type="match status" value="1"/>
</dbReference>
<dbReference type="SUPFAM" id="SSF55781">
    <property type="entry name" value="GAF domain-like"/>
    <property type="match status" value="1"/>
</dbReference>
<evidence type="ECO:0000259" key="5">
    <source>
        <dbReference type="PROSITE" id="PS50109"/>
    </source>
</evidence>
<evidence type="ECO:0000313" key="8">
    <source>
        <dbReference type="Proteomes" id="UP000183983"/>
    </source>
</evidence>
<organism evidence="7 8">
    <name type="scientific">Pseudomonas asturiensis</name>
    <dbReference type="NCBI Taxonomy" id="1190415"/>
    <lineage>
        <taxon>Bacteria</taxon>
        <taxon>Pseudomonadati</taxon>
        <taxon>Pseudomonadota</taxon>
        <taxon>Gammaproteobacteria</taxon>
        <taxon>Pseudomonadales</taxon>
        <taxon>Pseudomonadaceae</taxon>
        <taxon>Pseudomonas</taxon>
    </lineage>
</organism>
<evidence type="ECO:0000313" key="7">
    <source>
        <dbReference type="EMBL" id="SHM89475.1"/>
    </source>
</evidence>
<gene>
    <name evidence="7" type="ORF">SAMN05216593_104181</name>
</gene>
<dbReference type="InterPro" id="IPR003661">
    <property type="entry name" value="HisK_dim/P_dom"/>
</dbReference>
<feature type="modified residue" description="4-aspartylphosphate" evidence="4">
    <location>
        <position position="663"/>
    </location>
</feature>
<evidence type="ECO:0000256" key="1">
    <source>
        <dbReference type="ARBA" id="ARBA00000085"/>
    </source>
</evidence>
<dbReference type="SUPFAM" id="SSF52172">
    <property type="entry name" value="CheY-like"/>
    <property type="match status" value="1"/>
</dbReference>
<dbReference type="EC" id="2.7.13.3" evidence="2"/>
<dbReference type="STRING" id="1190415.SAMN05216593_104181"/>
<dbReference type="PROSITE" id="PS50110">
    <property type="entry name" value="RESPONSE_REGULATORY"/>
    <property type="match status" value="1"/>
</dbReference>
<reference evidence="7 8" key="1">
    <citation type="submission" date="2016-11" db="EMBL/GenBank/DDBJ databases">
        <authorList>
            <person name="Jaros S."/>
            <person name="Januszkiewicz K."/>
            <person name="Wedrychowicz H."/>
        </authorList>
    </citation>
    <scope>NUCLEOTIDE SEQUENCE [LARGE SCALE GENOMIC DNA]</scope>
    <source>
        <strain evidence="7 8">LMG 26898</strain>
    </source>
</reference>
<dbReference type="Proteomes" id="UP000183983">
    <property type="component" value="Unassembled WGS sequence"/>
</dbReference>
<dbReference type="OrthoDB" id="9770473at2"/>
<name>A0A1M7MFB8_9PSED</name>
<feature type="domain" description="Response regulatory" evidence="6">
    <location>
        <begin position="613"/>
        <end position="724"/>
    </location>
</feature>
<dbReference type="InterPro" id="IPR003594">
    <property type="entry name" value="HATPase_dom"/>
</dbReference>
<dbReference type="Gene3D" id="3.30.450.20">
    <property type="entry name" value="PAS domain"/>
    <property type="match status" value="1"/>
</dbReference>
<dbReference type="Pfam" id="PF00072">
    <property type="entry name" value="Response_reg"/>
    <property type="match status" value="1"/>
</dbReference>
<dbReference type="SMART" id="SM00388">
    <property type="entry name" value="HisKA"/>
    <property type="match status" value="1"/>
</dbReference>
<dbReference type="SUPFAM" id="SSF47384">
    <property type="entry name" value="Homodimeric domain of signal transducing histidine kinase"/>
    <property type="match status" value="1"/>
</dbReference>
<dbReference type="InterPro" id="IPR036890">
    <property type="entry name" value="HATPase_C_sf"/>
</dbReference>
<keyword evidence="7" id="KW-0418">Kinase</keyword>
<dbReference type="CDD" id="cd00082">
    <property type="entry name" value="HisKA"/>
    <property type="match status" value="1"/>
</dbReference>
<dbReference type="GO" id="GO:0000155">
    <property type="term" value="F:phosphorelay sensor kinase activity"/>
    <property type="evidence" value="ECO:0007669"/>
    <property type="project" value="InterPro"/>
</dbReference>
<dbReference type="RefSeq" id="WP_073164861.1">
    <property type="nucleotide sequence ID" value="NZ_FRDA01000004.1"/>
</dbReference>
<dbReference type="PRINTS" id="PR00344">
    <property type="entry name" value="BCTRLSENSOR"/>
</dbReference>
<evidence type="ECO:0000256" key="3">
    <source>
        <dbReference type="ARBA" id="ARBA00022553"/>
    </source>
</evidence>
<dbReference type="InterPro" id="IPR004358">
    <property type="entry name" value="Sig_transdc_His_kin-like_C"/>
</dbReference>
<proteinExistence type="predicted"/>
<dbReference type="AlphaFoldDB" id="A0A1M7MFB8"/>
<dbReference type="Gene3D" id="3.30.565.10">
    <property type="entry name" value="Histidine kinase-like ATPase, C-terminal domain"/>
    <property type="match status" value="1"/>
</dbReference>
<feature type="domain" description="Histidine kinase" evidence="5">
    <location>
        <begin position="375"/>
        <end position="592"/>
    </location>
</feature>
<comment type="catalytic activity">
    <reaction evidence="1">
        <text>ATP + protein L-histidine = ADP + protein N-phospho-L-histidine.</text>
        <dbReference type="EC" id="2.7.13.3"/>
    </reaction>
</comment>
<dbReference type="PROSITE" id="PS50109">
    <property type="entry name" value="HIS_KIN"/>
    <property type="match status" value="1"/>
</dbReference>
<keyword evidence="7" id="KW-0808">Transferase</keyword>
<dbReference type="InterPro" id="IPR011006">
    <property type="entry name" value="CheY-like_superfamily"/>
</dbReference>
<evidence type="ECO:0000256" key="2">
    <source>
        <dbReference type="ARBA" id="ARBA00012438"/>
    </source>
</evidence>
<evidence type="ECO:0000259" key="6">
    <source>
        <dbReference type="PROSITE" id="PS50110"/>
    </source>
</evidence>
<dbReference type="InterPro" id="IPR029016">
    <property type="entry name" value="GAF-like_dom_sf"/>
</dbReference>
<dbReference type="InterPro" id="IPR001789">
    <property type="entry name" value="Sig_transdc_resp-reg_receiver"/>
</dbReference>
<dbReference type="InterPro" id="IPR036097">
    <property type="entry name" value="HisK_dim/P_sf"/>
</dbReference>
<protein>
    <recommendedName>
        <fullName evidence="2">histidine kinase</fullName>
        <ecNumber evidence="2">2.7.13.3</ecNumber>
    </recommendedName>
</protein>
<dbReference type="InterPro" id="IPR005467">
    <property type="entry name" value="His_kinase_dom"/>
</dbReference>